<keyword evidence="3" id="KW-1185">Reference proteome</keyword>
<dbReference type="HOGENOM" id="CLU_073687_0_0_1"/>
<dbReference type="Proteomes" id="UP000015102">
    <property type="component" value="Unassembled WGS sequence"/>
</dbReference>
<reference evidence="3" key="1">
    <citation type="submission" date="2013-02" db="EMBL/GenBank/DDBJ databases">
        <authorList>
            <person name="Hughes D."/>
        </authorList>
    </citation>
    <scope>NUCLEOTIDE SEQUENCE</scope>
    <source>
        <strain>Durham</strain>
        <strain evidence="3">NC isolate 2 -- Noor lab</strain>
    </source>
</reference>
<dbReference type="EMBL" id="CAQQ02394331">
    <property type="status" value="NOT_ANNOTATED_CDS"/>
    <property type="molecule type" value="Genomic_DNA"/>
</dbReference>
<name>T1GHK5_MEGSC</name>
<dbReference type="EnsemblMetazoa" id="MESCA002909-RA">
    <property type="protein sequence ID" value="MESCA002909-PA"/>
    <property type="gene ID" value="MESCA002909"/>
</dbReference>
<evidence type="ECO:0000256" key="1">
    <source>
        <dbReference type="SAM" id="MobiDB-lite"/>
    </source>
</evidence>
<reference evidence="2" key="2">
    <citation type="submission" date="2015-06" db="UniProtKB">
        <authorList>
            <consortium name="EnsemblMetazoa"/>
        </authorList>
    </citation>
    <scope>IDENTIFICATION</scope>
</reference>
<protein>
    <submittedName>
        <fullName evidence="2">Uncharacterized protein</fullName>
    </submittedName>
</protein>
<accession>T1GHK5</accession>
<dbReference type="OMA" id="VREQKWV"/>
<sequence length="262" mass="29583">MEGFEYVVVPPKQPKVCFGSGIVRECLPSTGPALSSFMRKNIGETREYPGPCDFKIKTSLIKRFANRKGYTLLASKSARMPKDLVKNKIPPLGTYDVEPQKPVKSAFQPFGSNTERDTFKDHSNTPGPPTYSKSKDTSQKICLCFGTDKFNYPSVQIVCTPINLAVCEKCLETPIGDYWYRESTDQTYCRPCMKEELSALKSCGKRNAAMNRKLADLGKFVRYRYCGFFHDHAGTSAAVQIMSKKDLIYKIRKEDYLASFGY</sequence>
<dbReference type="AlphaFoldDB" id="T1GHK5"/>
<organism evidence="2 3">
    <name type="scientific">Megaselia scalaris</name>
    <name type="common">Humpbacked fly</name>
    <name type="synonym">Phora scalaris</name>
    <dbReference type="NCBI Taxonomy" id="36166"/>
    <lineage>
        <taxon>Eukaryota</taxon>
        <taxon>Metazoa</taxon>
        <taxon>Ecdysozoa</taxon>
        <taxon>Arthropoda</taxon>
        <taxon>Hexapoda</taxon>
        <taxon>Insecta</taxon>
        <taxon>Pterygota</taxon>
        <taxon>Neoptera</taxon>
        <taxon>Endopterygota</taxon>
        <taxon>Diptera</taxon>
        <taxon>Brachycera</taxon>
        <taxon>Muscomorpha</taxon>
        <taxon>Platypezoidea</taxon>
        <taxon>Phoridae</taxon>
        <taxon>Megaseliini</taxon>
        <taxon>Megaselia</taxon>
    </lineage>
</organism>
<evidence type="ECO:0000313" key="2">
    <source>
        <dbReference type="EnsemblMetazoa" id="MESCA002909-PA"/>
    </source>
</evidence>
<feature type="region of interest" description="Disordered" evidence="1">
    <location>
        <begin position="106"/>
        <end position="135"/>
    </location>
</feature>
<feature type="compositionally biased region" description="Basic and acidic residues" evidence="1">
    <location>
        <begin position="114"/>
        <end position="123"/>
    </location>
</feature>
<proteinExistence type="predicted"/>
<evidence type="ECO:0000313" key="3">
    <source>
        <dbReference type="Proteomes" id="UP000015102"/>
    </source>
</evidence>